<keyword evidence="3" id="KW-1185">Reference proteome</keyword>
<gene>
    <name evidence="2" type="ORF">RC74_11745</name>
</gene>
<protein>
    <recommendedName>
        <fullName evidence="1">DUF6538 domain-containing protein</fullName>
    </recommendedName>
</protein>
<dbReference type="OrthoDB" id="7222937at2"/>
<accession>A0A126V0I5</accession>
<dbReference type="InterPro" id="IPR046668">
    <property type="entry name" value="DUF6538"/>
</dbReference>
<dbReference type="EMBL" id="CP014327">
    <property type="protein sequence ID" value="AML51848.1"/>
    <property type="molecule type" value="Genomic_DNA"/>
</dbReference>
<dbReference type="AlphaFoldDB" id="A0A126V0I5"/>
<organism evidence="2 3">
    <name type="scientific">Falsihalocynthiibacter arcticus</name>
    <dbReference type="NCBI Taxonomy" id="1579316"/>
    <lineage>
        <taxon>Bacteria</taxon>
        <taxon>Pseudomonadati</taxon>
        <taxon>Pseudomonadota</taxon>
        <taxon>Alphaproteobacteria</taxon>
        <taxon>Rhodobacterales</taxon>
        <taxon>Roseobacteraceae</taxon>
        <taxon>Falsihalocynthiibacter</taxon>
    </lineage>
</organism>
<name>A0A126V0I5_9RHOB</name>
<dbReference type="RefSeq" id="WP_039001117.1">
    <property type="nucleotide sequence ID" value="NZ_CP014327.1"/>
</dbReference>
<dbReference type="Pfam" id="PF20172">
    <property type="entry name" value="DUF6538"/>
    <property type="match status" value="1"/>
</dbReference>
<evidence type="ECO:0000313" key="3">
    <source>
        <dbReference type="Proteomes" id="UP000070371"/>
    </source>
</evidence>
<evidence type="ECO:0000259" key="1">
    <source>
        <dbReference type="Pfam" id="PF20172"/>
    </source>
</evidence>
<dbReference type="KEGG" id="hat:RC74_11745"/>
<dbReference type="Proteomes" id="UP000070371">
    <property type="component" value="Chromosome"/>
</dbReference>
<feature type="domain" description="DUF6538" evidence="1">
    <location>
        <begin position="3"/>
        <end position="57"/>
    </location>
</feature>
<evidence type="ECO:0000313" key="2">
    <source>
        <dbReference type="EMBL" id="AML51848.1"/>
    </source>
</evidence>
<sequence>MKLILRNTTYYIRKRVPQRFSSVEPRQTVWVSLHTDSEKIASTKASAAWAEMIEAWEVRLAGHSEDAERRFESASELAQARTPSFGVITYCATKIAERLINRDQMSKSSRQLVYAHENDVPAEYLIGFILQIGGDPILDLNNKEDYDGRKTAKRVIKEKKDIAA</sequence>
<proteinExistence type="predicted"/>
<reference evidence="2 3" key="1">
    <citation type="submission" date="2016-02" db="EMBL/GenBank/DDBJ databases">
        <title>Complete genome sequence of Halocynthiibacter arcticus PAMC 20958t from arctic marine sediment.</title>
        <authorList>
            <person name="Lee Y.M."/>
            <person name="Baek K."/>
            <person name="Lee H.K."/>
            <person name="Shin S.C."/>
        </authorList>
    </citation>
    <scope>NUCLEOTIDE SEQUENCE [LARGE SCALE GENOMIC DNA]</scope>
    <source>
        <strain evidence="2">PAMC 20958</strain>
    </source>
</reference>